<dbReference type="AlphaFoldDB" id="A0A5S6QXR4"/>
<evidence type="ECO:0000313" key="3">
    <source>
        <dbReference type="WBParaSite" id="TMUE_3000012191.2"/>
    </source>
</evidence>
<proteinExistence type="predicted"/>
<protein>
    <submittedName>
        <fullName evidence="2 3">Uncharacterized protein</fullName>
    </submittedName>
</protein>
<sequence length="514" mass="59291">MEEGEIVDEDSDYYDLPDEIKEPNKAAKETDSSLIVSTRIMNKWFQKECRRLAMQVEKTVEKQDMFPWYGGSNWLGKESGHGDQLQHVENVAVNSRFAHVDSMPPDDREELVIRNWMQRVAKTYEPLRLRDTASGLQNETSSINQRGSLAKRNCTKPIDEILNDSVDKLFDTIEKYWSECSSERLECFNEARPKNSMIEKWMTGTCEPPEPPTNNQVYRVCEEPWQIGWDEWQPSQRVLCQRQEVMTEEASRYTPFSSGMHDSRRDYMFSQLIPLSHTVSPNGVAAPTLTSITPTAHAWNPFAPGNEKYPKSTWGVWNGTSPLFSNQREGRFDHEVIVAALQNEPKDERNNLSRFYPAPNVQTTPTIFQAPLQSTSTSNRTRRNRKARCYNQMRKATRAARLATPCNSNVANRSPNVPTPNCHFMAQGINQNWNNENQWQRMRISSPAPWNPMTSTQAYSNPQTMIQPTSCYVMHAPHPQMCYRNENYQWHNRLPTVPGTLAPHPLPVYQAWLP</sequence>
<name>A0A5S6QXR4_TRIMR</name>
<reference evidence="1" key="1">
    <citation type="submission" date="2013-11" db="EMBL/GenBank/DDBJ databases">
        <authorList>
            <person name="Aslett M."/>
        </authorList>
    </citation>
    <scope>NUCLEOTIDE SEQUENCE [LARGE SCALE GENOMIC DNA]</scope>
    <source>
        <strain evidence="1">Edinburgh</strain>
    </source>
</reference>
<dbReference type="Proteomes" id="UP000046395">
    <property type="component" value="Unassembled WGS sequence"/>
</dbReference>
<dbReference type="WBParaSite" id="TMUE_3000012191.3">
    <property type="protein sequence ID" value="TMUE_3000012191.3"/>
    <property type="gene ID" value="WBGene00295111"/>
</dbReference>
<evidence type="ECO:0000313" key="1">
    <source>
        <dbReference type="Proteomes" id="UP000046395"/>
    </source>
</evidence>
<dbReference type="WBParaSite" id="TMUE_3000012191.2">
    <property type="protein sequence ID" value="TMUE_3000012191.2"/>
    <property type="gene ID" value="WBGene00295111"/>
</dbReference>
<keyword evidence="1" id="KW-1185">Reference proteome</keyword>
<reference evidence="2" key="3">
    <citation type="submission" date="2019-12" db="UniProtKB">
        <authorList>
            <consortium name="WormBaseParasite"/>
        </authorList>
    </citation>
    <scope>IDENTIFICATION</scope>
</reference>
<reference evidence="1" key="2">
    <citation type="submission" date="2014-03" db="EMBL/GenBank/DDBJ databases">
        <title>The whipworm genome and dual-species transcriptomics of an intimate host-pathogen interaction.</title>
        <authorList>
            <person name="Foth B.J."/>
            <person name="Tsai I.J."/>
            <person name="Reid A.J."/>
            <person name="Bancroft A.J."/>
            <person name="Nichol S."/>
            <person name="Tracey A."/>
            <person name="Holroyd N."/>
            <person name="Cotton J.A."/>
            <person name="Stanley E.J."/>
            <person name="Zarowiecki M."/>
            <person name="Liu J.Z."/>
            <person name="Huckvale T."/>
            <person name="Cooper P.J."/>
            <person name="Grencis R.K."/>
            <person name="Berriman M."/>
        </authorList>
    </citation>
    <scope>NUCLEOTIDE SEQUENCE [LARGE SCALE GENOMIC DNA]</scope>
    <source>
        <strain evidence="1">Edinburgh</strain>
    </source>
</reference>
<evidence type="ECO:0000313" key="2">
    <source>
        <dbReference type="WBParaSite" id="TMUE_3000012191.1"/>
    </source>
</evidence>
<dbReference type="WBParaSite" id="TMUE_3000012191.1">
    <property type="protein sequence ID" value="TMUE_3000012191.1"/>
    <property type="gene ID" value="WBGene00295111"/>
</dbReference>
<organism evidence="1 2">
    <name type="scientific">Trichuris muris</name>
    <name type="common">Mouse whipworm</name>
    <dbReference type="NCBI Taxonomy" id="70415"/>
    <lineage>
        <taxon>Eukaryota</taxon>
        <taxon>Metazoa</taxon>
        <taxon>Ecdysozoa</taxon>
        <taxon>Nematoda</taxon>
        <taxon>Enoplea</taxon>
        <taxon>Dorylaimia</taxon>
        <taxon>Trichinellida</taxon>
        <taxon>Trichuridae</taxon>
        <taxon>Trichuris</taxon>
    </lineage>
</organism>
<dbReference type="WBParaSite" id="TMUE_3000012191.4">
    <property type="protein sequence ID" value="TMUE_3000012191.4"/>
    <property type="gene ID" value="WBGene00295111"/>
</dbReference>
<accession>A0A5S6QXR4</accession>